<evidence type="ECO:0000256" key="1">
    <source>
        <dbReference type="SAM" id="Phobius"/>
    </source>
</evidence>
<organism evidence="2">
    <name type="scientific">Micrurus corallinus</name>
    <name type="common">Brazilian coral snake</name>
    <dbReference type="NCBI Taxonomy" id="54390"/>
    <lineage>
        <taxon>Eukaryota</taxon>
        <taxon>Metazoa</taxon>
        <taxon>Chordata</taxon>
        <taxon>Craniata</taxon>
        <taxon>Vertebrata</taxon>
        <taxon>Euteleostomi</taxon>
        <taxon>Lepidosauria</taxon>
        <taxon>Squamata</taxon>
        <taxon>Bifurcata</taxon>
        <taxon>Unidentata</taxon>
        <taxon>Episquamata</taxon>
        <taxon>Toxicofera</taxon>
        <taxon>Serpentes</taxon>
        <taxon>Colubroidea</taxon>
        <taxon>Elapidae</taxon>
        <taxon>Elapinae</taxon>
        <taxon>Micrurus</taxon>
    </lineage>
</organism>
<keyword evidence="1" id="KW-0472">Membrane</keyword>
<reference evidence="2" key="1">
    <citation type="submission" date="2017-07" db="EMBL/GenBank/DDBJ databases">
        <authorList>
            <person name="Mikheyev A."/>
            <person name="Grau M."/>
        </authorList>
    </citation>
    <scope>NUCLEOTIDE SEQUENCE</scope>
    <source>
        <tissue evidence="2">Venom_gland</tissue>
    </source>
</reference>
<sequence length="122" mass="14627">MRYLRKKFSSKCVSSMFAQNGFILWKLTTNWSIHIFLSLFSLRPLPKLPFFCYPSSFFYLFRHSIINQPTITKKQLCMDRFNQRKICQYTPFFSSNSITVSNTLSDFLEYGQVKHFDHFGRH</sequence>
<feature type="transmembrane region" description="Helical" evidence="1">
    <location>
        <begin position="21"/>
        <end position="42"/>
    </location>
</feature>
<reference evidence="2" key="2">
    <citation type="submission" date="2017-11" db="EMBL/GenBank/DDBJ databases">
        <title>Coralsnake Venomics: Analyses of Venom Gland Transcriptomes and Proteomes of Six Brazilian Taxa.</title>
        <authorList>
            <person name="Aird S.D."/>
            <person name="Jorge da Silva N."/>
            <person name="Qiu L."/>
            <person name="Villar-Briones A."/>
            <person name="Aparecida-Saddi V."/>
            <person name="Campos-Telles M.P."/>
            <person name="Grau M."/>
            <person name="Mikheyev A.S."/>
        </authorList>
    </citation>
    <scope>NUCLEOTIDE SEQUENCE</scope>
    <source>
        <tissue evidence="2">Venom_gland</tissue>
    </source>
</reference>
<dbReference type="EMBL" id="IACJ01047655">
    <property type="protein sequence ID" value="LAA41645.1"/>
    <property type="molecule type" value="Transcribed_RNA"/>
</dbReference>
<dbReference type="AlphaFoldDB" id="A0A2D4F2E1"/>
<accession>A0A2D4F2E1</accession>
<keyword evidence="1" id="KW-1133">Transmembrane helix</keyword>
<evidence type="ECO:0000313" key="2">
    <source>
        <dbReference type="EMBL" id="LAA41645.1"/>
    </source>
</evidence>
<proteinExistence type="predicted"/>
<protein>
    <submittedName>
        <fullName evidence="2">Uncharacterized protein</fullName>
    </submittedName>
</protein>
<name>A0A2D4F2E1_MICCO</name>
<keyword evidence="1" id="KW-0812">Transmembrane</keyword>